<protein>
    <recommendedName>
        <fullName evidence="4">Geranylgeranyl pyrophosphate synthetase</fullName>
    </recommendedName>
</protein>
<feature type="compositionally biased region" description="Low complexity" evidence="1">
    <location>
        <begin position="378"/>
        <end position="394"/>
    </location>
</feature>
<evidence type="ECO:0000256" key="1">
    <source>
        <dbReference type="SAM" id="MobiDB-lite"/>
    </source>
</evidence>
<reference evidence="2" key="1">
    <citation type="submission" date="2022-01" db="EMBL/GenBank/DDBJ databases">
        <title>Comparative genomics reveals a dynamic genome evolution in the ectomycorrhizal milk-cap (Lactarius) mushrooms.</title>
        <authorList>
            <consortium name="DOE Joint Genome Institute"/>
            <person name="Lebreton A."/>
            <person name="Tang N."/>
            <person name="Kuo A."/>
            <person name="LaButti K."/>
            <person name="Drula E."/>
            <person name="Barry K."/>
            <person name="Clum A."/>
            <person name="Lipzen A."/>
            <person name="Mousain D."/>
            <person name="Ng V."/>
            <person name="Wang R."/>
            <person name="Wang X."/>
            <person name="Dai Y."/>
            <person name="Henrissat B."/>
            <person name="Grigoriev I.V."/>
            <person name="Guerin-Laguette A."/>
            <person name="Yu F."/>
            <person name="Martin F.M."/>
        </authorList>
    </citation>
    <scope>NUCLEOTIDE SEQUENCE</scope>
    <source>
        <strain evidence="2">QP</strain>
    </source>
</reference>
<feature type="region of interest" description="Disordered" evidence="1">
    <location>
        <begin position="376"/>
        <end position="396"/>
    </location>
</feature>
<dbReference type="PANTHER" id="PTHR35179">
    <property type="entry name" value="PROTEIN CBG02620"/>
    <property type="match status" value="1"/>
</dbReference>
<sequence>MSRELGFSSFTGSAARGGGSRNRPDHANSHYFRSSRGGRGGASARPSAPETNIKQGLDTSKIIETIPQPTSASAPEDLPIENVKYVASYNWVDTDKPTIVVPGSPAIWKGHAVPFTLQPDDGSVFVDQNSARLSEYPMLPLFAAADAIHGPKATASPVDWPTVDVITDRNGLRKLLRWLNPSPGREVRDFRIDIQLVGTKTLVLGRWEGRSREPPSGRTYGFGFEGATTRAAPGCPPSGHHRAITYDMLGVKMVVRFEVDACLPTATSSAPKTTPASVDDLADALGGMNIKHRTPATTKTTTSSSSPLIDIVRAGTQVPQEALVEVTSRSAYFLDQLDWNELYPQLALSQTPALHMGVHERGVFSQLHEWQLDERPPRAGTRATSGAAAGAAKAPDISAQRRKTGAQIVRLARLLEVVQELAIARGAGPAGSFSLVCEGGELRVYARKRDAGAKSCLPPDVVARFEAHKKI</sequence>
<accession>A0AAD4Q8G5</accession>
<name>A0AAD4Q8G5_9AGAM</name>
<dbReference type="PANTHER" id="PTHR35179:SF2">
    <property type="entry name" value="START DOMAIN-CONTAINING PROTEIN"/>
    <property type="match status" value="1"/>
</dbReference>
<dbReference type="EMBL" id="JAKELL010000151">
    <property type="protein sequence ID" value="KAH8979893.1"/>
    <property type="molecule type" value="Genomic_DNA"/>
</dbReference>
<comment type="caution">
    <text evidence="2">The sequence shown here is derived from an EMBL/GenBank/DDBJ whole genome shotgun (WGS) entry which is preliminary data.</text>
</comment>
<feature type="compositionally biased region" description="Low complexity" evidence="1">
    <location>
        <begin position="1"/>
        <end position="14"/>
    </location>
</feature>
<proteinExistence type="predicted"/>
<dbReference type="Proteomes" id="UP001201163">
    <property type="component" value="Unassembled WGS sequence"/>
</dbReference>
<keyword evidence="3" id="KW-1185">Reference proteome</keyword>
<dbReference type="AlphaFoldDB" id="A0AAD4Q8G5"/>
<evidence type="ECO:0000313" key="3">
    <source>
        <dbReference type="Proteomes" id="UP001201163"/>
    </source>
</evidence>
<feature type="region of interest" description="Disordered" evidence="1">
    <location>
        <begin position="1"/>
        <end position="61"/>
    </location>
</feature>
<evidence type="ECO:0008006" key="4">
    <source>
        <dbReference type="Google" id="ProtNLM"/>
    </source>
</evidence>
<organism evidence="2 3">
    <name type="scientific">Lactarius akahatsu</name>
    <dbReference type="NCBI Taxonomy" id="416441"/>
    <lineage>
        <taxon>Eukaryota</taxon>
        <taxon>Fungi</taxon>
        <taxon>Dikarya</taxon>
        <taxon>Basidiomycota</taxon>
        <taxon>Agaricomycotina</taxon>
        <taxon>Agaricomycetes</taxon>
        <taxon>Russulales</taxon>
        <taxon>Russulaceae</taxon>
        <taxon>Lactarius</taxon>
    </lineage>
</organism>
<evidence type="ECO:0000313" key="2">
    <source>
        <dbReference type="EMBL" id="KAH8979893.1"/>
    </source>
</evidence>
<gene>
    <name evidence="2" type="ORF">EDB92DRAFT_1902260</name>
</gene>